<dbReference type="Proteomes" id="UP000249419">
    <property type="component" value="Unassembled WGS sequence"/>
</dbReference>
<protein>
    <recommendedName>
        <fullName evidence="4">DUF3040 domain-containing protein</fullName>
    </recommendedName>
</protein>
<dbReference type="InterPro" id="IPR021401">
    <property type="entry name" value="DUF3040"/>
</dbReference>
<comment type="caution">
    <text evidence="2">The sequence shown here is derived from an EMBL/GenBank/DDBJ whole genome shotgun (WGS) entry which is preliminary data.</text>
</comment>
<reference evidence="2 3" key="1">
    <citation type="submission" date="2018-03" db="EMBL/GenBank/DDBJ databases">
        <title>Defining the species Micromonospora saelicesensis and Micromonospora noduli under the framework of genomics.</title>
        <authorList>
            <person name="Riesco R."/>
            <person name="Trujillo M.E."/>
        </authorList>
    </citation>
    <scope>NUCLEOTIDE SEQUENCE [LARGE SCALE GENOMIC DNA]</scope>
    <source>
        <strain evidence="2 3">PSN13</strain>
    </source>
</reference>
<organism evidence="2 3">
    <name type="scientific">Micromonospora saelicesensis</name>
    <dbReference type="NCBI Taxonomy" id="285676"/>
    <lineage>
        <taxon>Bacteria</taxon>
        <taxon>Bacillati</taxon>
        <taxon>Actinomycetota</taxon>
        <taxon>Actinomycetes</taxon>
        <taxon>Micromonosporales</taxon>
        <taxon>Micromonosporaceae</taxon>
        <taxon>Micromonospora</taxon>
    </lineage>
</organism>
<keyword evidence="1" id="KW-0812">Transmembrane</keyword>
<accession>A0A328NXY1</accession>
<dbReference type="EMBL" id="PYAG01000005">
    <property type="protein sequence ID" value="RAO37398.1"/>
    <property type="molecule type" value="Genomic_DNA"/>
</dbReference>
<evidence type="ECO:0008006" key="4">
    <source>
        <dbReference type="Google" id="ProtNLM"/>
    </source>
</evidence>
<keyword evidence="1" id="KW-0472">Membrane</keyword>
<name>A0A328NXY1_9ACTN</name>
<dbReference type="Pfam" id="PF11239">
    <property type="entry name" value="DUF3040"/>
    <property type="match status" value="1"/>
</dbReference>
<feature type="transmembrane region" description="Helical" evidence="1">
    <location>
        <begin position="42"/>
        <end position="60"/>
    </location>
</feature>
<proteinExistence type="predicted"/>
<sequence>MLSDAEQRRLTEIERGLRSEDPEFADRFGHAMQSRPHKWRGMTPRTWLIAAVLIMGLAVLTTSLGIALIAVGVAGVSAAIWITDHTRWTNDRRPPQP</sequence>
<gene>
    <name evidence="2" type="ORF">PSN13_01380</name>
</gene>
<dbReference type="AlphaFoldDB" id="A0A328NXY1"/>
<dbReference type="RefSeq" id="WP_112674646.1">
    <property type="nucleotide sequence ID" value="NZ_CP192017.1"/>
</dbReference>
<evidence type="ECO:0000313" key="3">
    <source>
        <dbReference type="Proteomes" id="UP000249419"/>
    </source>
</evidence>
<keyword evidence="1" id="KW-1133">Transmembrane helix</keyword>
<evidence type="ECO:0000313" key="2">
    <source>
        <dbReference type="EMBL" id="RAO37398.1"/>
    </source>
</evidence>
<evidence type="ECO:0000256" key="1">
    <source>
        <dbReference type="SAM" id="Phobius"/>
    </source>
</evidence>